<feature type="compositionally biased region" description="Basic and acidic residues" evidence="2">
    <location>
        <begin position="296"/>
        <end position="323"/>
    </location>
</feature>
<name>A0A507CYM5_9FUNG</name>
<dbReference type="AlphaFoldDB" id="A0A507CYM5"/>
<feature type="region of interest" description="Disordered" evidence="2">
    <location>
        <begin position="444"/>
        <end position="553"/>
    </location>
</feature>
<evidence type="ECO:0000256" key="2">
    <source>
        <dbReference type="SAM" id="MobiDB-lite"/>
    </source>
</evidence>
<dbReference type="VEuPathDB" id="FungiDB:SeMB42_g03274"/>
<accession>A0A507CYM5</accession>
<feature type="region of interest" description="Disordered" evidence="2">
    <location>
        <begin position="268"/>
        <end position="323"/>
    </location>
</feature>
<feature type="compositionally biased region" description="Basic and acidic residues" evidence="2">
    <location>
        <begin position="508"/>
        <end position="527"/>
    </location>
</feature>
<feature type="compositionally biased region" description="Low complexity" evidence="2">
    <location>
        <begin position="268"/>
        <end position="288"/>
    </location>
</feature>
<feature type="region of interest" description="Disordered" evidence="2">
    <location>
        <begin position="636"/>
        <end position="659"/>
    </location>
</feature>
<proteinExistence type="predicted"/>
<feature type="coiled-coil region" evidence="1">
    <location>
        <begin position="380"/>
        <end position="407"/>
    </location>
</feature>
<gene>
    <name evidence="3" type="ORF">SeLEV6574_g04657</name>
</gene>
<dbReference type="EMBL" id="QEAM01000194">
    <property type="protein sequence ID" value="TPX44178.1"/>
    <property type="molecule type" value="Genomic_DNA"/>
</dbReference>
<evidence type="ECO:0000313" key="3">
    <source>
        <dbReference type="EMBL" id="TPX44178.1"/>
    </source>
</evidence>
<evidence type="ECO:0000256" key="1">
    <source>
        <dbReference type="SAM" id="Coils"/>
    </source>
</evidence>
<dbReference type="Proteomes" id="UP000320475">
    <property type="component" value="Unassembled WGS sequence"/>
</dbReference>
<evidence type="ECO:0000313" key="4">
    <source>
        <dbReference type="Proteomes" id="UP000320475"/>
    </source>
</evidence>
<organism evidence="3 4">
    <name type="scientific">Synchytrium endobioticum</name>
    <dbReference type="NCBI Taxonomy" id="286115"/>
    <lineage>
        <taxon>Eukaryota</taxon>
        <taxon>Fungi</taxon>
        <taxon>Fungi incertae sedis</taxon>
        <taxon>Chytridiomycota</taxon>
        <taxon>Chytridiomycota incertae sedis</taxon>
        <taxon>Chytridiomycetes</taxon>
        <taxon>Synchytriales</taxon>
        <taxon>Synchytriaceae</taxon>
        <taxon>Synchytrium</taxon>
    </lineage>
</organism>
<comment type="caution">
    <text evidence="3">The sequence shown here is derived from an EMBL/GenBank/DDBJ whole genome shotgun (WGS) entry which is preliminary data.</text>
</comment>
<reference evidence="3 4" key="1">
    <citation type="journal article" date="2019" name="Sci. Rep.">
        <title>Comparative genomics of chytrid fungi reveal insights into the obligate biotrophic and pathogenic lifestyle of Synchytrium endobioticum.</title>
        <authorList>
            <person name="van de Vossenberg B.T.L.H."/>
            <person name="Warris S."/>
            <person name="Nguyen H.D.T."/>
            <person name="van Gent-Pelzer M.P.E."/>
            <person name="Joly D.L."/>
            <person name="van de Geest H.C."/>
            <person name="Bonants P.J.M."/>
            <person name="Smith D.S."/>
            <person name="Levesque C.A."/>
            <person name="van der Lee T.A.J."/>
        </authorList>
    </citation>
    <scope>NUCLEOTIDE SEQUENCE [LARGE SCALE GENOMIC DNA]</scope>
    <source>
        <strain evidence="3 4">LEV6574</strain>
    </source>
</reference>
<feature type="region of interest" description="Disordered" evidence="2">
    <location>
        <begin position="168"/>
        <end position="187"/>
    </location>
</feature>
<sequence length="684" mass="75816">MCLCSSQELDGGFVSRATIAMSQTLAANSRASSAGAPSAGPTEEDFDSMIKRLPTSVIRELAFISSQKVPSCVDELLQLLPIAAIKAGVPQILADFNLTPAPHVPKNASATPPPSSNNNTEVDVASRFLDKLLTDDILITSKPQSIIKPSEQTKTPQLSVQERNINSTYHDTNSHAPSAAPSPLYKPPALSGSYHIIQQQDQRLRYEDDRYSHVHANADRNTTTAYYATSSRTGTPPGANLTAARCAEISHNSNNNAASSLSTHYSATLPDLSPSTTSSTNSSPANTPALHSPRVHVVERRDGPDSHLDSRRGSRDSNRDRDVLLSRRERERVMEESIHTLREQIRLRERVLDDQLVDLRKAEKSYDDALLQESHCLRAVDDVQAQIAELERKLEDRRKFLKEAQQDGSLRNVRVKDIREKRSRMQVDVDLLKKDLATLLDRRDDLGSSYSSSNRLKDHGSYSRKSSPPRSNYAEARSSSGAAYRTRSSPDHLPERPLASSGGTRRPPPRDYRDQEIDRYDPRDGPLRTEVYGPEFRHPRSGTSTPRESRSRTHTETYMLYPSAHAAAVASPTTDSYIPERDATARPLDVRDSVGGKGCLRDLREDDLWHPRPRPPTQNLIGLYIDRYEPHYDKSARSGVAAPVDPPPAGNFGANGTDNKRPAEASLDVCLKKQRILAYCSIVT</sequence>
<keyword evidence="1" id="KW-0175">Coiled coil</keyword>
<protein>
    <submittedName>
        <fullName evidence="3">Uncharacterized protein</fullName>
    </submittedName>
</protein>